<feature type="compositionally biased region" description="Basic residues" evidence="1">
    <location>
        <begin position="276"/>
        <end position="285"/>
    </location>
</feature>
<evidence type="ECO:0000256" key="1">
    <source>
        <dbReference type="SAM" id="MobiDB-lite"/>
    </source>
</evidence>
<keyword evidence="5" id="KW-1185">Reference proteome</keyword>
<dbReference type="STRING" id="703135.A0A2A9NKF8"/>
<dbReference type="InterPro" id="IPR045339">
    <property type="entry name" value="DUF6534"/>
</dbReference>
<evidence type="ECO:0000313" key="5">
    <source>
        <dbReference type="Proteomes" id="UP000242287"/>
    </source>
</evidence>
<dbReference type="EMBL" id="KZ302073">
    <property type="protein sequence ID" value="PFH48192.1"/>
    <property type="molecule type" value="Genomic_DNA"/>
</dbReference>
<dbReference type="AlphaFoldDB" id="A0A2A9NKF8"/>
<evidence type="ECO:0000313" key="4">
    <source>
        <dbReference type="EMBL" id="PFH48192.1"/>
    </source>
</evidence>
<evidence type="ECO:0000259" key="3">
    <source>
        <dbReference type="Pfam" id="PF20152"/>
    </source>
</evidence>
<feature type="transmembrane region" description="Helical" evidence="2">
    <location>
        <begin position="127"/>
        <end position="147"/>
    </location>
</feature>
<feature type="transmembrane region" description="Helical" evidence="2">
    <location>
        <begin position="7"/>
        <end position="29"/>
    </location>
</feature>
<feature type="region of interest" description="Disordered" evidence="1">
    <location>
        <begin position="276"/>
        <end position="318"/>
    </location>
</feature>
<feature type="transmembrane region" description="Helical" evidence="2">
    <location>
        <begin position="49"/>
        <end position="74"/>
    </location>
</feature>
<dbReference type="Pfam" id="PF20152">
    <property type="entry name" value="DUF6534"/>
    <property type="match status" value="1"/>
</dbReference>
<dbReference type="PANTHER" id="PTHR40465">
    <property type="entry name" value="CHROMOSOME 1, WHOLE GENOME SHOTGUN SEQUENCE"/>
    <property type="match status" value="1"/>
</dbReference>
<protein>
    <recommendedName>
        <fullName evidence="3">DUF6534 domain-containing protein</fullName>
    </recommendedName>
</protein>
<evidence type="ECO:0000256" key="2">
    <source>
        <dbReference type="SAM" id="Phobius"/>
    </source>
</evidence>
<keyword evidence="2" id="KW-0812">Transmembrane</keyword>
<feature type="transmembrane region" description="Helical" evidence="2">
    <location>
        <begin position="168"/>
        <end position="191"/>
    </location>
</feature>
<proteinExistence type="predicted"/>
<keyword evidence="2" id="KW-0472">Membrane</keyword>
<feature type="domain" description="DUF6534" evidence="3">
    <location>
        <begin position="137"/>
        <end position="223"/>
    </location>
</feature>
<feature type="transmembrane region" description="Helical" evidence="2">
    <location>
        <begin position="197"/>
        <end position="218"/>
    </location>
</feature>
<accession>A0A2A9NKF8</accession>
<dbReference type="PANTHER" id="PTHR40465:SF1">
    <property type="entry name" value="DUF6534 DOMAIN-CONTAINING PROTEIN"/>
    <property type="match status" value="1"/>
</dbReference>
<name>A0A2A9NKF8_9AGAR</name>
<feature type="transmembrane region" description="Helical" evidence="2">
    <location>
        <begin position="94"/>
        <end position="115"/>
    </location>
</feature>
<keyword evidence="2" id="KW-1133">Transmembrane helix</keyword>
<reference evidence="4 5" key="1">
    <citation type="submission" date="2014-02" db="EMBL/GenBank/DDBJ databases">
        <title>Transposable element dynamics among asymbiotic and ectomycorrhizal Amanita fungi.</title>
        <authorList>
            <consortium name="DOE Joint Genome Institute"/>
            <person name="Hess J."/>
            <person name="Skrede I."/>
            <person name="Wolfe B."/>
            <person name="LaButti K."/>
            <person name="Ohm R.A."/>
            <person name="Grigoriev I.V."/>
            <person name="Pringle A."/>
        </authorList>
    </citation>
    <scope>NUCLEOTIDE SEQUENCE [LARGE SCALE GENOMIC DNA]</scope>
    <source>
        <strain evidence="4 5">SKay4041</strain>
    </source>
</reference>
<organism evidence="4 5">
    <name type="scientific">Amanita thiersii Skay4041</name>
    <dbReference type="NCBI Taxonomy" id="703135"/>
    <lineage>
        <taxon>Eukaryota</taxon>
        <taxon>Fungi</taxon>
        <taxon>Dikarya</taxon>
        <taxon>Basidiomycota</taxon>
        <taxon>Agaricomycotina</taxon>
        <taxon>Agaricomycetes</taxon>
        <taxon>Agaricomycetidae</taxon>
        <taxon>Agaricales</taxon>
        <taxon>Pluteineae</taxon>
        <taxon>Amanitaceae</taxon>
        <taxon>Amanita</taxon>
    </lineage>
</organism>
<dbReference type="Proteomes" id="UP000242287">
    <property type="component" value="Unassembled WGS sequence"/>
</dbReference>
<gene>
    <name evidence="4" type="ORF">AMATHDRAFT_6043</name>
</gene>
<sequence length="386" mass="43599">MSIPSGFATAGLGATIGAAYLGAIAAGILYGMTNIQVFLYYRNYWKDWTFQRCAVALLWVLDTLHMSLTAYMVYHYVIDSFGKQLNLAFVHWSFKTIVLFGGYAVGIILAIKTYSITTFFELEEISWVIHLSFATTTFIDIVIAGVITRLLSLSKTSFAETNSRIWIVIRYVLISGTLTTACSITALITFAVMPHNLVFLGIEFLLTKLYVNSYLAMLNARKSIRDKSTSNASGNVIQLSDMESSRYPTTVPPTSPIRSEFDHHNNHYDYHNQYRTHHTHAHQRKPSADEGHPRSKKQIAAIDGIRGMKAQDEEDSDRDEVVMMGHAFHRPVKIRVDITRNDDDTDSAENKFHHSVGYNHIVADTPSTLVGDLTPSREKDVEFWKR</sequence>
<dbReference type="OrthoDB" id="3270417at2759"/>